<feature type="chain" id="PRO_5046720276" description="Lipoprotein" evidence="1">
    <location>
        <begin position="24"/>
        <end position="139"/>
    </location>
</feature>
<evidence type="ECO:0008006" key="4">
    <source>
        <dbReference type="Google" id="ProtNLM"/>
    </source>
</evidence>
<reference evidence="2 3" key="1">
    <citation type="submission" date="2021-08" db="EMBL/GenBank/DDBJ databases">
        <title>Comparative Genomics Analysis of the Genus Qipengyuania Reveals Extensive Genetic Diversity and Metabolic Versatility, Including the Description of Fifteen Novel Species.</title>
        <authorList>
            <person name="Liu Y."/>
        </authorList>
    </citation>
    <scope>NUCLEOTIDE SEQUENCE [LARGE SCALE GENOMIC DNA]</scope>
    <source>
        <strain evidence="2 3">1XM2-8</strain>
    </source>
</reference>
<evidence type="ECO:0000313" key="2">
    <source>
        <dbReference type="EMBL" id="QZD86164.1"/>
    </source>
</evidence>
<gene>
    <name evidence="2" type="ORF">K3166_07710</name>
</gene>
<feature type="signal peptide" evidence="1">
    <location>
        <begin position="1"/>
        <end position="23"/>
    </location>
</feature>
<evidence type="ECO:0000256" key="1">
    <source>
        <dbReference type="SAM" id="SignalP"/>
    </source>
</evidence>
<keyword evidence="3" id="KW-1185">Reference proteome</keyword>
<organism evidence="2 3">
    <name type="scientific">Qipengyuania psychrotolerans</name>
    <dbReference type="NCBI Taxonomy" id="2867238"/>
    <lineage>
        <taxon>Bacteria</taxon>
        <taxon>Pseudomonadati</taxon>
        <taxon>Pseudomonadota</taxon>
        <taxon>Alphaproteobacteria</taxon>
        <taxon>Sphingomonadales</taxon>
        <taxon>Erythrobacteraceae</taxon>
        <taxon>Qipengyuania</taxon>
    </lineage>
</organism>
<evidence type="ECO:0000313" key="3">
    <source>
        <dbReference type="Proteomes" id="UP000824280"/>
    </source>
</evidence>
<proteinExistence type="predicted"/>
<protein>
    <recommendedName>
        <fullName evidence="4">Lipoprotein</fullName>
    </recommendedName>
</protein>
<dbReference type="Proteomes" id="UP000824280">
    <property type="component" value="Chromosome"/>
</dbReference>
<keyword evidence="1" id="KW-0732">Signal</keyword>
<dbReference type="PROSITE" id="PS51257">
    <property type="entry name" value="PROKAR_LIPOPROTEIN"/>
    <property type="match status" value="1"/>
</dbReference>
<dbReference type="RefSeq" id="WP_221421710.1">
    <property type="nucleotide sequence ID" value="NZ_CP081297.1"/>
</dbReference>
<name>A0ABX8ZD95_9SPHN</name>
<sequence length="139" mass="15444">MIIFRYSLVFCAALFASSCNQIASGGDDRICNAPTPIDLSAANKAQKSWQQMTLTENCIHRWGYRLAKSEGDNREIADAVVAACRDAILREGNMKFDEKSGTEPDAKDETLMFDDLRKSYGELALFRVVQARAGKCEPI</sequence>
<dbReference type="EMBL" id="CP081297">
    <property type="protein sequence ID" value="QZD86164.1"/>
    <property type="molecule type" value="Genomic_DNA"/>
</dbReference>
<accession>A0ABX8ZD95</accession>